<accession>A0AB33Z416</accession>
<dbReference type="Pfam" id="PF00866">
    <property type="entry name" value="Ring_hydroxyl_B"/>
    <property type="match status" value="1"/>
</dbReference>
<dbReference type="RefSeq" id="WP_016389470.1">
    <property type="nucleotide sequence ID" value="NZ_JBLHXE010000004.1"/>
</dbReference>
<comment type="pathway">
    <text evidence="1">Aromatic compound metabolism.</text>
</comment>
<dbReference type="InterPro" id="IPR000391">
    <property type="entry name" value="Rng_hydr_dOase-bsu"/>
</dbReference>
<keyword evidence="7" id="KW-1185">Reference proteome</keyword>
<comment type="caution">
    <text evidence="6">The sequence shown here is derived from an EMBL/GenBank/DDBJ whole genome shotgun (WGS) entry which is preliminary data.</text>
</comment>
<dbReference type="PANTHER" id="PTHR41534:SF2">
    <property type="entry name" value="3-PHENYLPROPIONATE_CINNAMIC ACID DIOXYGENASE SUBUNIT BETA"/>
    <property type="match status" value="1"/>
</dbReference>
<evidence type="ECO:0000256" key="2">
    <source>
        <dbReference type="ARBA" id="ARBA00009570"/>
    </source>
</evidence>
<dbReference type="AlphaFoldDB" id="A0AB33Z416"/>
<keyword evidence="4 6" id="KW-0223">Dioxygenase</keyword>
<dbReference type="NCBIfam" id="NF007479">
    <property type="entry name" value="PRK10069.1"/>
    <property type="match status" value="1"/>
</dbReference>
<protein>
    <submittedName>
        <fullName evidence="6">3-phenylpropionate dioxygenase subunit beta</fullName>
    </submittedName>
</protein>
<evidence type="ECO:0000256" key="1">
    <source>
        <dbReference type="ARBA" id="ARBA00005211"/>
    </source>
</evidence>
<evidence type="ECO:0000256" key="3">
    <source>
        <dbReference type="ARBA" id="ARBA00022797"/>
    </source>
</evidence>
<keyword evidence="5" id="KW-0560">Oxidoreductase</keyword>
<evidence type="ECO:0000313" key="6">
    <source>
        <dbReference type="EMBL" id="EPD13902.1"/>
    </source>
</evidence>
<sequence>MTNLSEKTAAVAAPVPASMELTFEVEQFLYKEARLLDTEEFHAWLGILTDDIHYWMPYRYQRYRKNHVEPTVKGMAYYNDDMHNLKRRVLRNDTGTCWSEDPATRSSHVISNIEVEHTKNPDEYKVYSLTTVNRNMNEDEEHLMVGHRTDILRRVDGQLKLAKRKIILDQNIFMNKSLNVFL</sequence>
<dbReference type="EMBL" id="ASHL01000001">
    <property type="protein sequence ID" value="EPD13902.1"/>
    <property type="molecule type" value="Genomic_DNA"/>
</dbReference>
<evidence type="ECO:0000313" key="7">
    <source>
        <dbReference type="Proteomes" id="UP000015462"/>
    </source>
</evidence>
<dbReference type="InterPro" id="IPR032710">
    <property type="entry name" value="NTF2-like_dom_sf"/>
</dbReference>
<name>A0AB33Z416_9GAMM</name>
<comment type="similarity">
    <text evidence="2">Belongs to the bacterial ring-hydroxylating dioxygenase beta subunit family.</text>
</comment>
<dbReference type="CDD" id="cd00667">
    <property type="entry name" value="ring_hydroxylating_dioxygenases_beta"/>
    <property type="match status" value="1"/>
</dbReference>
<evidence type="ECO:0000256" key="5">
    <source>
        <dbReference type="ARBA" id="ARBA00023002"/>
    </source>
</evidence>
<proteinExistence type="inferred from homology"/>
<dbReference type="GO" id="GO:0019380">
    <property type="term" value="P:3-phenylpropionate catabolic process"/>
    <property type="evidence" value="ECO:0007669"/>
    <property type="project" value="TreeGrafter"/>
</dbReference>
<dbReference type="PANTHER" id="PTHR41534">
    <property type="entry name" value="BLR3401 PROTEIN"/>
    <property type="match status" value="1"/>
</dbReference>
<organism evidence="6 7">
    <name type="scientific">Cycloclasticus pugetii</name>
    <dbReference type="NCBI Taxonomy" id="34068"/>
    <lineage>
        <taxon>Bacteria</taxon>
        <taxon>Pseudomonadati</taxon>
        <taxon>Pseudomonadota</taxon>
        <taxon>Gammaproteobacteria</taxon>
        <taxon>Thiotrichales</taxon>
        <taxon>Piscirickettsiaceae</taxon>
        <taxon>Cycloclasticus</taxon>
    </lineage>
</organism>
<dbReference type="GO" id="GO:0051213">
    <property type="term" value="F:dioxygenase activity"/>
    <property type="evidence" value="ECO:0007669"/>
    <property type="project" value="UniProtKB-KW"/>
</dbReference>
<dbReference type="Gene3D" id="3.10.450.50">
    <property type="match status" value="1"/>
</dbReference>
<dbReference type="Proteomes" id="UP000015462">
    <property type="component" value="Unassembled WGS sequence"/>
</dbReference>
<evidence type="ECO:0000256" key="4">
    <source>
        <dbReference type="ARBA" id="ARBA00022964"/>
    </source>
</evidence>
<gene>
    <name evidence="6" type="ORF">L196_00345</name>
</gene>
<keyword evidence="3" id="KW-0058">Aromatic hydrocarbons catabolism</keyword>
<dbReference type="SUPFAM" id="SSF54427">
    <property type="entry name" value="NTF2-like"/>
    <property type="match status" value="1"/>
</dbReference>
<reference evidence="6 7" key="1">
    <citation type="journal article" date="2013" name="Genome Announc.">
        <title>Genome Sequence of the Pyrene- and Fluoranthene-Degrading Bacterium Cycloclasticus sp. Strain PY97M.</title>
        <authorList>
            <person name="Cui Z."/>
            <person name="Xu G."/>
            <person name="Li Q."/>
            <person name="Gao W."/>
            <person name="Zheng L."/>
        </authorList>
    </citation>
    <scope>NUCLEOTIDE SEQUENCE [LARGE SCALE GENOMIC DNA]</scope>
    <source>
        <strain evidence="6 7">PY97M</strain>
    </source>
</reference>